<protein>
    <submittedName>
        <fullName evidence="1">Uncharacterized protein</fullName>
    </submittedName>
</protein>
<proteinExistence type="predicted"/>
<gene>
    <name evidence="1" type="ORF">PVK06_038962</name>
</gene>
<keyword evidence="2" id="KW-1185">Reference proteome</keyword>
<reference evidence="1 2" key="1">
    <citation type="submission" date="2023-03" db="EMBL/GenBank/DDBJ databases">
        <title>WGS of Gossypium arboreum.</title>
        <authorList>
            <person name="Yu D."/>
        </authorList>
    </citation>
    <scope>NUCLEOTIDE SEQUENCE [LARGE SCALE GENOMIC DNA]</scope>
    <source>
        <tissue evidence="1">Leaf</tissue>
    </source>
</reference>
<sequence>MKSKKKGLSPSFRLRVKASNLNHNGDASFNNQEAVFGQMLKNIETLYQLNEFLREEVIIFKGEKERLEIVVKEKDDVIIDLRKVKEMLVGIIKKKDEMIAKIDITLKEAE</sequence>
<evidence type="ECO:0000313" key="2">
    <source>
        <dbReference type="Proteomes" id="UP001358586"/>
    </source>
</evidence>
<comment type="caution">
    <text evidence="1">The sequence shown here is derived from an EMBL/GenBank/DDBJ whole genome shotgun (WGS) entry which is preliminary data.</text>
</comment>
<evidence type="ECO:0000313" key="1">
    <source>
        <dbReference type="EMBL" id="KAK5784438.1"/>
    </source>
</evidence>
<dbReference type="EMBL" id="JARKNE010000011">
    <property type="protein sequence ID" value="KAK5784438.1"/>
    <property type="molecule type" value="Genomic_DNA"/>
</dbReference>
<organism evidence="1 2">
    <name type="scientific">Gossypium arboreum</name>
    <name type="common">Tree cotton</name>
    <name type="synonym">Gossypium nanking</name>
    <dbReference type="NCBI Taxonomy" id="29729"/>
    <lineage>
        <taxon>Eukaryota</taxon>
        <taxon>Viridiplantae</taxon>
        <taxon>Streptophyta</taxon>
        <taxon>Embryophyta</taxon>
        <taxon>Tracheophyta</taxon>
        <taxon>Spermatophyta</taxon>
        <taxon>Magnoliopsida</taxon>
        <taxon>eudicotyledons</taxon>
        <taxon>Gunneridae</taxon>
        <taxon>Pentapetalae</taxon>
        <taxon>rosids</taxon>
        <taxon>malvids</taxon>
        <taxon>Malvales</taxon>
        <taxon>Malvaceae</taxon>
        <taxon>Malvoideae</taxon>
        <taxon>Gossypium</taxon>
    </lineage>
</organism>
<name>A0ABR0N273_GOSAR</name>
<dbReference type="Proteomes" id="UP001358586">
    <property type="component" value="Chromosome 11"/>
</dbReference>
<accession>A0ABR0N273</accession>